<evidence type="ECO:0000256" key="2">
    <source>
        <dbReference type="PIRSR" id="PIRSR640198-2"/>
    </source>
</evidence>
<dbReference type="InterPro" id="IPR036597">
    <property type="entry name" value="Fido-like_dom_sf"/>
</dbReference>
<proteinExistence type="predicted"/>
<dbReference type="Gene3D" id="1.10.3290.10">
    <property type="entry name" value="Fido-like domain"/>
    <property type="match status" value="1"/>
</dbReference>
<feature type="active site" evidence="1">
    <location>
        <position position="219"/>
    </location>
</feature>
<evidence type="ECO:0000313" key="5">
    <source>
        <dbReference type="Proteomes" id="UP000720189"/>
    </source>
</evidence>
<name>A0A9P9KVJ8_FUSRE</name>
<dbReference type="AlphaFoldDB" id="A0A9P9KVJ8"/>
<evidence type="ECO:0000313" key="4">
    <source>
        <dbReference type="EMBL" id="KAH7269342.1"/>
    </source>
</evidence>
<keyword evidence="2" id="KW-0067">ATP-binding</keyword>
<feature type="binding site" evidence="2">
    <location>
        <begin position="223"/>
        <end position="230"/>
    </location>
    <ligand>
        <name>ATP</name>
        <dbReference type="ChEBI" id="CHEBI:30616"/>
    </ligand>
</feature>
<dbReference type="GO" id="GO:0005524">
    <property type="term" value="F:ATP binding"/>
    <property type="evidence" value="ECO:0007669"/>
    <property type="project" value="UniProtKB-KW"/>
</dbReference>
<dbReference type="InterPro" id="IPR003812">
    <property type="entry name" value="Fido"/>
</dbReference>
<dbReference type="PROSITE" id="PS51459">
    <property type="entry name" value="FIDO"/>
    <property type="match status" value="1"/>
</dbReference>
<dbReference type="Proteomes" id="UP000720189">
    <property type="component" value="Unassembled WGS sequence"/>
</dbReference>
<dbReference type="PANTHER" id="PTHR13504">
    <property type="entry name" value="FIDO DOMAIN-CONTAINING PROTEIN DDB_G0283145"/>
    <property type="match status" value="1"/>
</dbReference>
<comment type="caution">
    <text evidence="4">The sequence shown here is derived from an EMBL/GenBank/DDBJ whole genome shotgun (WGS) entry which is preliminary data.</text>
</comment>
<dbReference type="InterPro" id="IPR040198">
    <property type="entry name" value="Fido_containing"/>
</dbReference>
<sequence>MEPYSLIKTLGDITQVEPAVIVKNLSCMIYGSNMIGFAGGSLATTYRLCCAVFDEEGSQLPEDITMNDVEYTEIRQHLIDRKLPWAHDRIQQSYRETLQHAQAAKYLIEKICIEKDFSENTIKETHGILTNKIDIDQNTPWPSYSGTYRNWDGRSNSHIFTDVAQIPNAIHNMVNALMAEISLAVAPYDGIAIGQLSKPEVWARVSFASKYCHRFVNIHPFADGNGRMCRLLLNALLLRVGVCPAVIGVHDRDRKVYLRIAVNGSQNDLQNQGEAVPEPHLELAAFVLAHVQPGLWSTKDLNTYLSPFLQVTGRDNAMLPQ</sequence>
<protein>
    <submittedName>
        <fullName evidence="4">Fido domain-containing protein</fullName>
    </submittedName>
</protein>
<organism evidence="4 5">
    <name type="scientific">Fusarium redolens</name>
    <dbReference type="NCBI Taxonomy" id="48865"/>
    <lineage>
        <taxon>Eukaryota</taxon>
        <taxon>Fungi</taxon>
        <taxon>Dikarya</taxon>
        <taxon>Ascomycota</taxon>
        <taxon>Pezizomycotina</taxon>
        <taxon>Sordariomycetes</taxon>
        <taxon>Hypocreomycetidae</taxon>
        <taxon>Hypocreales</taxon>
        <taxon>Nectriaceae</taxon>
        <taxon>Fusarium</taxon>
        <taxon>Fusarium redolens species complex</taxon>
    </lineage>
</organism>
<dbReference type="RefSeq" id="XP_046056110.1">
    <property type="nucleotide sequence ID" value="XM_046196707.1"/>
</dbReference>
<evidence type="ECO:0000259" key="3">
    <source>
        <dbReference type="PROSITE" id="PS51459"/>
    </source>
</evidence>
<gene>
    <name evidence="4" type="ORF">BKA55DRAFT_6156</name>
</gene>
<reference evidence="4" key="1">
    <citation type="journal article" date="2021" name="Nat. Commun.">
        <title>Genetic determinants of endophytism in the Arabidopsis root mycobiome.</title>
        <authorList>
            <person name="Mesny F."/>
            <person name="Miyauchi S."/>
            <person name="Thiergart T."/>
            <person name="Pickel B."/>
            <person name="Atanasova L."/>
            <person name="Karlsson M."/>
            <person name="Huettel B."/>
            <person name="Barry K.W."/>
            <person name="Haridas S."/>
            <person name="Chen C."/>
            <person name="Bauer D."/>
            <person name="Andreopoulos W."/>
            <person name="Pangilinan J."/>
            <person name="LaButti K."/>
            <person name="Riley R."/>
            <person name="Lipzen A."/>
            <person name="Clum A."/>
            <person name="Drula E."/>
            <person name="Henrissat B."/>
            <person name="Kohler A."/>
            <person name="Grigoriev I.V."/>
            <person name="Martin F.M."/>
            <person name="Hacquard S."/>
        </authorList>
    </citation>
    <scope>NUCLEOTIDE SEQUENCE</scope>
    <source>
        <strain evidence="4">MPI-CAGE-AT-0023</strain>
    </source>
</reference>
<keyword evidence="5" id="KW-1185">Reference proteome</keyword>
<evidence type="ECO:0000256" key="1">
    <source>
        <dbReference type="PIRSR" id="PIRSR640198-1"/>
    </source>
</evidence>
<dbReference type="OrthoDB" id="439046at2759"/>
<accession>A0A9P9KVJ8</accession>
<keyword evidence="2" id="KW-0547">Nucleotide-binding</keyword>
<dbReference type="EMBL" id="JAGMUX010000001">
    <property type="protein sequence ID" value="KAH7269342.1"/>
    <property type="molecule type" value="Genomic_DNA"/>
</dbReference>
<dbReference type="GeneID" id="70226661"/>
<dbReference type="Pfam" id="PF02661">
    <property type="entry name" value="Fic"/>
    <property type="match status" value="1"/>
</dbReference>
<feature type="domain" description="Fido" evidence="3">
    <location>
        <begin position="117"/>
        <end position="289"/>
    </location>
</feature>
<dbReference type="PANTHER" id="PTHR13504:SF38">
    <property type="entry name" value="FIDO DOMAIN-CONTAINING PROTEIN"/>
    <property type="match status" value="1"/>
</dbReference>
<dbReference type="SUPFAM" id="SSF140931">
    <property type="entry name" value="Fic-like"/>
    <property type="match status" value="1"/>
</dbReference>